<sequence>MNSKPPLLERKSLGSHYGAVQRLSGSSGVGHSSRTATNRSHDSYFRLRRRSVSQDLGAVRAGDFKVIDFTNAPKRASVVEIEQKQPHGRNFWVYYIILLLVGIGGVYRSCFR</sequence>
<proteinExistence type="predicted"/>
<feature type="transmembrane region" description="Helical" evidence="2">
    <location>
        <begin position="92"/>
        <end position="111"/>
    </location>
</feature>
<evidence type="ECO:0000313" key="3">
    <source>
        <dbReference type="EMBL" id="CAE0051970.1"/>
    </source>
</evidence>
<keyword evidence="2" id="KW-0472">Membrane</keyword>
<dbReference type="AlphaFoldDB" id="A0A7S2ZXT9"/>
<evidence type="ECO:0000256" key="2">
    <source>
        <dbReference type="SAM" id="Phobius"/>
    </source>
</evidence>
<keyword evidence="2" id="KW-0812">Transmembrane</keyword>
<accession>A0A7S2ZXT9</accession>
<gene>
    <name evidence="3" type="ORF">RMAR00112_LOCUS19970</name>
</gene>
<evidence type="ECO:0000256" key="1">
    <source>
        <dbReference type="SAM" id="MobiDB-lite"/>
    </source>
</evidence>
<organism evidence="3">
    <name type="scientific">Rhodosorus marinus</name>
    <dbReference type="NCBI Taxonomy" id="101924"/>
    <lineage>
        <taxon>Eukaryota</taxon>
        <taxon>Rhodophyta</taxon>
        <taxon>Stylonematophyceae</taxon>
        <taxon>Stylonematales</taxon>
        <taxon>Stylonemataceae</taxon>
        <taxon>Rhodosorus</taxon>
    </lineage>
</organism>
<reference evidence="3" key="1">
    <citation type="submission" date="2021-01" db="EMBL/GenBank/DDBJ databases">
        <authorList>
            <person name="Corre E."/>
            <person name="Pelletier E."/>
            <person name="Niang G."/>
            <person name="Scheremetjew M."/>
            <person name="Finn R."/>
            <person name="Kale V."/>
            <person name="Holt S."/>
            <person name="Cochrane G."/>
            <person name="Meng A."/>
            <person name="Brown T."/>
            <person name="Cohen L."/>
        </authorList>
    </citation>
    <scope>NUCLEOTIDE SEQUENCE</scope>
    <source>
        <strain evidence="3">CCMP 769</strain>
    </source>
</reference>
<dbReference type="EMBL" id="HBHW01025704">
    <property type="protein sequence ID" value="CAE0051970.1"/>
    <property type="molecule type" value="Transcribed_RNA"/>
</dbReference>
<protein>
    <submittedName>
        <fullName evidence="3">Uncharacterized protein</fullName>
    </submittedName>
</protein>
<feature type="region of interest" description="Disordered" evidence="1">
    <location>
        <begin position="23"/>
        <end position="42"/>
    </location>
</feature>
<feature type="compositionally biased region" description="Polar residues" evidence="1">
    <location>
        <begin position="23"/>
        <end position="38"/>
    </location>
</feature>
<keyword evidence="2" id="KW-1133">Transmembrane helix</keyword>
<name>A0A7S2ZXT9_9RHOD</name>